<evidence type="ECO:0000313" key="2">
    <source>
        <dbReference type="Proteomes" id="UP001218218"/>
    </source>
</evidence>
<keyword evidence="2" id="KW-1185">Reference proteome</keyword>
<proteinExistence type="predicted"/>
<dbReference type="EMBL" id="JARIHO010000002">
    <property type="protein sequence ID" value="KAJ7366857.1"/>
    <property type="molecule type" value="Genomic_DNA"/>
</dbReference>
<gene>
    <name evidence="1" type="ORF">DFH08DRAFT_929594</name>
</gene>
<reference evidence="1" key="1">
    <citation type="submission" date="2023-03" db="EMBL/GenBank/DDBJ databases">
        <title>Massive genome expansion in bonnet fungi (Mycena s.s.) driven by repeated elements and novel gene families across ecological guilds.</title>
        <authorList>
            <consortium name="Lawrence Berkeley National Laboratory"/>
            <person name="Harder C.B."/>
            <person name="Miyauchi S."/>
            <person name="Viragh M."/>
            <person name="Kuo A."/>
            <person name="Thoen E."/>
            <person name="Andreopoulos B."/>
            <person name="Lu D."/>
            <person name="Skrede I."/>
            <person name="Drula E."/>
            <person name="Henrissat B."/>
            <person name="Morin E."/>
            <person name="Kohler A."/>
            <person name="Barry K."/>
            <person name="LaButti K."/>
            <person name="Morin E."/>
            <person name="Salamov A."/>
            <person name="Lipzen A."/>
            <person name="Mereny Z."/>
            <person name="Hegedus B."/>
            <person name="Baldrian P."/>
            <person name="Stursova M."/>
            <person name="Weitz H."/>
            <person name="Taylor A."/>
            <person name="Grigoriev I.V."/>
            <person name="Nagy L.G."/>
            <person name="Martin F."/>
            <person name="Kauserud H."/>
        </authorList>
    </citation>
    <scope>NUCLEOTIDE SEQUENCE</scope>
    <source>
        <strain evidence="1">CBHHK002</strain>
    </source>
</reference>
<sequence>MGSPPIFPPELEREISEIAARSSTKIIPRLLLVARRVKTWLEPLLYPVIVFRDPLPGHISFPLDGLLATLRFKPLDFAQTHIRHLFLPRRILERQDDLVPLLTMCSGVHDLAFMNMPLLRHPSPFPLPLLAKMPLTRLCINAENLFSPHPVDFTHALFAQITHLDLLDEVLALMWSPWLRDEMRHNRDEIRMLAQRDPRFVIVLLTSHTHDWETGARGGIDS</sequence>
<evidence type="ECO:0000313" key="1">
    <source>
        <dbReference type="EMBL" id="KAJ7366857.1"/>
    </source>
</evidence>
<dbReference type="Proteomes" id="UP001218218">
    <property type="component" value="Unassembled WGS sequence"/>
</dbReference>
<name>A0AAD7F2Y4_9AGAR</name>
<dbReference type="AlphaFoldDB" id="A0AAD7F2Y4"/>
<accession>A0AAD7F2Y4</accession>
<organism evidence="1 2">
    <name type="scientific">Mycena albidolilacea</name>
    <dbReference type="NCBI Taxonomy" id="1033008"/>
    <lineage>
        <taxon>Eukaryota</taxon>
        <taxon>Fungi</taxon>
        <taxon>Dikarya</taxon>
        <taxon>Basidiomycota</taxon>
        <taxon>Agaricomycotina</taxon>
        <taxon>Agaricomycetes</taxon>
        <taxon>Agaricomycetidae</taxon>
        <taxon>Agaricales</taxon>
        <taxon>Marasmiineae</taxon>
        <taxon>Mycenaceae</taxon>
        <taxon>Mycena</taxon>
    </lineage>
</organism>
<comment type="caution">
    <text evidence="1">The sequence shown here is derived from an EMBL/GenBank/DDBJ whole genome shotgun (WGS) entry which is preliminary data.</text>
</comment>
<protein>
    <submittedName>
        <fullName evidence="1">Uncharacterized protein</fullName>
    </submittedName>
</protein>